<feature type="domain" description="Heterokaryon incompatibility" evidence="1">
    <location>
        <begin position="121"/>
        <end position="268"/>
    </location>
</feature>
<evidence type="ECO:0000313" key="2">
    <source>
        <dbReference type="EMBL" id="KAH6645572.1"/>
    </source>
</evidence>
<dbReference type="RefSeq" id="XP_045952086.1">
    <property type="nucleotide sequence ID" value="XM_046104206.1"/>
</dbReference>
<dbReference type="EMBL" id="JAGPXC010000011">
    <property type="protein sequence ID" value="KAH6645572.1"/>
    <property type="molecule type" value="Genomic_DNA"/>
</dbReference>
<dbReference type="Pfam" id="PF06985">
    <property type="entry name" value="HET"/>
    <property type="match status" value="1"/>
</dbReference>
<dbReference type="AlphaFoldDB" id="A0A9P8UB60"/>
<dbReference type="PANTHER" id="PTHR33112:SF16">
    <property type="entry name" value="HETEROKARYON INCOMPATIBILITY DOMAIN-CONTAINING PROTEIN"/>
    <property type="match status" value="1"/>
</dbReference>
<reference evidence="2" key="1">
    <citation type="journal article" date="2021" name="Nat. Commun.">
        <title>Genetic determinants of endophytism in the Arabidopsis root mycobiome.</title>
        <authorList>
            <person name="Mesny F."/>
            <person name="Miyauchi S."/>
            <person name="Thiergart T."/>
            <person name="Pickel B."/>
            <person name="Atanasova L."/>
            <person name="Karlsson M."/>
            <person name="Huettel B."/>
            <person name="Barry K.W."/>
            <person name="Haridas S."/>
            <person name="Chen C."/>
            <person name="Bauer D."/>
            <person name="Andreopoulos W."/>
            <person name="Pangilinan J."/>
            <person name="LaButti K."/>
            <person name="Riley R."/>
            <person name="Lipzen A."/>
            <person name="Clum A."/>
            <person name="Drula E."/>
            <person name="Henrissat B."/>
            <person name="Kohler A."/>
            <person name="Grigoriev I.V."/>
            <person name="Martin F.M."/>
            <person name="Hacquard S."/>
        </authorList>
    </citation>
    <scope>NUCLEOTIDE SEQUENCE</scope>
    <source>
        <strain evidence="2">MPI-SDFR-AT-0073</strain>
    </source>
</reference>
<keyword evidence="3" id="KW-1185">Reference proteome</keyword>
<organism evidence="2 3">
    <name type="scientific">Truncatella angustata</name>
    <dbReference type="NCBI Taxonomy" id="152316"/>
    <lineage>
        <taxon>Eukaryota</taxon>
        <taxon>Fungi</taxon>
        <taxon>Dikarya</taxon>
        <taxon>Ascomycota</taxon>
        <taxon>Pezizomycotina</taxon>
        <taxon>Sordariomycetes</taxon>
        <taxon>Xylariomycetidae</taxon>
        <taxon>Amphisphaeriales</taxon>
        <taxon>Sporocadaceae</taxon>
        <taxon>Truncatella</taxon>
    </lineage>
</organism>
<comment type="caution">
    <text evidence="2">The sequence shown here is derived from an EMBL/GenBank/DDBJ whole genome shotgun (WGS) entry which is preliminary data.</text>
</comment>
<protein>
    <submittedName>
        <fullName evidence="2">Heterokaryon incompatibility protein-domain-containing protein</fullName>
    </submittedName>
</protein>
<evidence type="ECO:0000313" key="3">
    <source>
        <dbReference type="Proteomes" id="UP000758603"/>
    </source>
</evidence>
<accession>A0A9P8UB60</accession>
<dbReference type="PANTHER" id="PTHR33112">
    <property type="entry name" value="DOMAIN PROTEIN, PUTATIVE-RELATED"/>
    <property type="match status" value="1"/>
</dbReference>
<name>A0A9P8UB60_9PEZI</name>
<evidence type="ECO:0000259" key="1">
    <source>
        <dbReference type="Pfam" id="PF06985"/>
    </source>
</evidence>
<dbReference type="OrthoDB" id="5135333at2759"/>
<sequence length="627" mass="71972">MSRSVEGALKIDRIAYAYGADYPGYERRNIVFSKCEQEPKHLSSLLEQTQSLDWPASEPYAGRIRPLDIDHRLLKRWKECCMKDHGGTCDQTFMTHRVQSLRFVDVVERCIVQHAPDAVSWAALSYCWGGPQLHALQTTNLRLYQQPGALLDELLPQGIADAMTLTRELGERYLWVDSLCIIQDDDKDKLMYIAAMGTIYARAAVTIVNAANSEVALGVPGVSRPRRAQQVHRMKDFWLVEALDLPHKYYEGYLHNCTWNTRGWTFQEGLLSPRCLIIGRDQVYWQCKTASWCEDSYWENSASNSIYRHYSGSNILQRLTNSTEENWIELYKDVLDAYSKREFTSESDRLGAVQAILQVLRRSDEEGYFWGMPKVHMEMALSWASSPRNTRRDCEGKFMGPGDEILSCPFPTWSWLGWHGPAPMPTVSRAVLGGRLGLMFYSLRRDGTPVVLNENPFTGAERDSSKQDYMKHDDFHDQIGTPRNLAHASIHYDNRLVRREDITPSILSNKRALSVLCFWTSTAVLEMTYQGQNHFHHCPAINLRHGDVNFYSAWEHNEDYKPSGRGKFIVIGTERTRMSHGGNVTLNLLLVEQDASGVSYRSKLVTYTPESVWDQLENRKWELIFLA</sequence>
<dbReference type="GeneID" id="70133097"/>
<dbReference type="InterPro" id="IPR010730">
    <property type="entry name" value="HET"/>
</dbReference>
<proteinExistence type="predicted"/>
<dbReference type="Proteomes" id="UP000758603">
    <property type="component" value="Unassembled WGS sequence"/>
</dbReference>
<gene>
    <name evidence="2" type="ORF">BKA67DRAFT_585587</name>
</gene>